<proteinExistence type="predicted"/>
<feature type="non-terminal residue" evidence="1">
    <location>
        <position position="114"/>
    </location>
</feature>
<reference evidence="2" key="1">
    <citation type="journal article" date="2014" name="Proc. Natl. Acad. Sci. U.S.A.">
        <title>Extensive sampling of basidiomycete genomes demonstrates inadequacy of the white-rot/brown-rot paradigm for wood decay fungi.</title>
        <authorList>
            <person name="Riley R."/>
            <person name="Salamov A.A."/>
            <person name="Brown D.W."/>
            <person name="Nagy L.G."/>
            <person name="Floudas D."/>
            <person name="Held B.W."/>
            <person name="Levasseur A."/>
            <person name="Lombard V."/>
            <person name="Morin E."/>
            <person name="Otillar R."/>
            <person name="Lindquist E.A."/>
            <person name="Sun H."/>
            <person name="LaButti K.M."/>
            <person name="Schmutz J."/>
            <person name="Jabbour D."/>
            <person name="Luo H."/>
            <person name="Baker S.E."/>
            <person name="Pisabarro A.G."/>
            <person name="Walton J.D."/>
            <person name="Blanchette R.A."/>
            <person name="Henrissat B."/>
            <person name="Martin F."/>
            <person name="Cullen D."/>
            <person name="Hibbett D.S."/>
            <person name="Grigoriev I.V."/>
        </authorList>
    </citation>
    <scope>NUCLEOTIDE SEQUENCE [LARGE SCALE GENOMIC DNA]</scope>
    <source>
        <strain evidence="2">MUCL 33604</strain>
    </source>
</reference>
<evidence type="ECO:0000313" key="2">
    <source>
        <dbReference type="Proteomes" id="UP000027265"/>
    </source>
</evidence>
<feature type="non-terminal residue" evidence="1">
    <location>
        <position position="1"/>
    </location>
</feature>
<dbReference type="InParanoid" id="A0A067P8Z5"/>
<protein>
    <submittedName>
        <fullName evidence="1">Uncharacterized protein</fullName>
    </submittedName>
</protein>
<evidence type="ECO:0000313" key="1">
    <source>
        <dbReference type="EMBL" id="KDQ51388.1"/>
    </source>
</evidence>
<keyword evidence="2" id="KW-1185">Reference proteome</keyword>
<accession>A0A067P8Z5</accession>
<dbReference type="EMBL" id="KL197749">
    <property type="protein sequence ID" value="KDQ51388.1"/>
    <property type="molecule type" value="Genomic_DNA"/>
</dbReference>
<dbReference type="HOGENOM" id="CLU_2126928_0_0_1"/>
<sequence>WCTVLQRRFKLRMEVAKKLYFGPPEAKLLIVTALTNPISYTNALQHCVAFLFKLMFGPRPSLLYAVKGYLDCYMLVKDVTLVQEHTKGCGRFSVEIVVRWFKGRHINSRMRLMY</sequence>
<organism evidence="1 2">
    <name type="scientific">Jaapia argillacea MUCL 33604</name>
    <dbReference type="NCBI Taxonomy" id="933084"/>
    <lineage>
        <taxon>Eukaryota</taxon>
        <taxon>Fungi</taxon>
        <taxon>Dikarya</taxon>
        <taxon>Basidiomycota</taxon>
        <taxon>Agaricomycotina</taxon>
        <taxon>Agaricomycetes</taxon>
        <taxon>Agaricomycetidae</taxon>
        <taxon>Jaapiales</taxon>
        <taxon>Jaapiaceae</taxon>
        <taxon>Jaapia</taxon>
    </lineage>
</organism>
<name>A0A067P8Z5_9AGAM</name>
<gene>
    <name evidence="1" type="ORF">JAAARDRAFT_110485</name>
</gene>
<dbReference type="AlphaFoldDB" id="A0A067P8Z5"/>
<dbReference type="Proteomes" id="UP000027265">
    <property type="component" value="Unassembled WGS sequence"/>
</dbReference>